<dbReference type="Proteomes" id="UP001054837">
    <property type="component" value="Unassembled WGS sequence"/>
</dbReference>
<dbReference type="AlphaFoldDB" id="A0AAV4WA60"/>
<dbReference type="EMBL" id="BPLQ01014253">
    <property type="protein sequence ID" value="GIY78498.1"/>
    <property type="molecule type" value="Genomic_DNA"/>
</dbReference>
<evidence type="ECO:0000313" key="1">
    <source>
        <dbReference type="EMBL" id="GIY78498.1"/>
    </source>
</evidence>
<name>A0AAV4WA60_9ARAC</name>
<comment type="caution">
    <text evidence="1">The sequence shown here is derived from an EMBL/GenBank/DDBJ whole genome shotgun (WGS) entry which is preliminary data.</text>
</comment>
<accession>A0AAV4WA60</accession>
<organism evidence="1 2">
    <name type="scientific">Caerostris darwini</name>
    <dbReference type="NCBI Taxonomy" id="1538125"/>
    <lineage>
        <taxon>Eukaryota</taxon>
        <taxon>Metazoa</taxon>
        <taxon>Ecdysozoa</taxon>
        <taxon>Arthropoda</taxon>
        <taxon>Chelicerata</taxon>
        <taxon>Arachnida</taxon>
        <taxon>Araneae</taxon>
        <taxon>Araneomorphae</taxon>
        <taxon>Entelegynae</taxon>
        <taxon>Araneoidea</taxon>
        <taxon>Araneidae</taxon>
        <taxon>Caerostris</taxon>
    </lineage>
</organism>
<keyword evidence="2" id="KW-1185">Reference proteome</keyword>
<evidence type="ECO:0000313" key="2">
    <source>
        <dbReference type="Proteomes" id="UP001054837"/>
    </source>
</evidence>
<protein>
    <submittedName>
        <fullName evidence="1">Uncharacterized protein</fullName>
    </submittedName>
</protein>
<proteinExistence type="predicted"/>
<reference evidence="1 2" key="1">
    <citation type="submission" date="2021-06" db="EMBL/GenBank/DDBJ databases">
        <title>Caerostris darwini draft genome.</title>
        <authorList>
            <person name="Kono N."/>
            <person name="Arakawa K."/>
        </authorList>
    </citation>
    <scope>NUCLEOTIDE SEQUENCE [LARGE SCALE GENOMIC DNA]</scope>
</reference>
<gene>
    <name evidence="1" type="ORF">CDAR_416401</name>
</gene>
<sequence length="81" mass="8541">MTMPFAVDECPEIVTRDVISRDFNQYFAGAVPGDFRLAHSPSTLLSSPKWEGRVIAGMSVASIGIPHACSASALSSGTCHS</sequence>